<evidence type="ECO:0000256" key="1">
    <source>
        <dbReference type="ARBA" id="ARBA00022741"/>
    </source>
</evidence>
<evidence type="ECO:0000256" key="2">
    <source>
        <dbReference type="ARBA" id="ARBA00022840"/>
    </source>
</evidence>
<sequence>MPILTIRNLSKSFGEHVILENISFDIKAGDRIGLVGYNGSGKTTLANLLYGDFQPDKGTIKALKKGLSIGYLQQSVDYSAFDLEKMLTGQEEGNVFELTSQLGLPEAHSWEEERFTHLSGGERLKVALANIWAKSPDILLLDEPTNHLDMDGTSWLIERLKSFQGAVVIISHDRYFLDQTVTSILELSEKNITGYEGNYSEYRIEKKKRLEVQKHQYEVQQKYKERIENQMEQLKDWSSKAHRESTKQGDTKLIGAKEYHRVKAKKRDIQVRSKMNRLKQELEKNKIEKPKEEAKVYFEFDQGGKRGKRILQATDIEKSYDERTLFNKSSFYVKHGERIGLIGKNGTGKTTLIKAIMGEEELTNGELWTSDSIKIAYLSQDVSDLSVEKTTLEILNISDREKIFKARTMFANMGMKESLLEQPVSTLSLGQRTRVKLVKMLLSDYDILILDEPTNHLDLPSREQLEDTLSEFTGTLLIVSHDIYFIEKLCGQLLVIENKKINRFEMGLKEYREKQQAKMKSSEQQSKEEQLLVIETIMTAILGELSLLTINDASYQALDQEYKELIKQKRELLH</sequence>
<comment type="caution">
    <text evidence="4">The sequence shown here is derived from an EMBL/GenBank/DDBJ whole genome shotgun (WGS) entry which is preliminary data.</text>
</comment>
<dbReference type="Pfam" id="PF12848">
    <property type="entry name" value="ABC_tran_Xtn"/>
    <property type="match status" value="1"/>
</dbReference>
<dbReference type="InterPro" id="IPR051309">
    <property type="entry name" value="ABCF_ATPase"/>
</dbReference>
<protein>
    <submittedName>
        <fullName evidence="4">ABC-F type ribosomal protection protein</fullName>
    </submittedName>
</protein>
<dbReference type="InterPro" id="IPR027417">
    <property type="entry name" value="P-loop_NTPase"/>
</dbReference>
<accession>A0A926RXV5</accession>
<keyword evidence="1" id="KW-0547">Nucleotide-binding</keyword>
<dbReference type="Pfam" id="PF00005">
    <property type="entry name" value="ABC_tran"/>
    <property type="match status" value="2"/>
</dbReference>
<dbReference type="CDD" id="cd03221">
    <property type="entry name" value="ABCF_EF-3"/>
    <property type="match status" value="2"/>
</dbReference>
<organism evidence="4 5">
    <name type="scientific">Metabacillus arenae</name>
    <dbReference type="NCBI Taxonomy" id="2771434"/>
    <lineage>
        <taxon>Bacteria</taxon>
        <taxon>Bacillati</taxon>
        <taxon>Bacillota</taxon>
        <taxon>Bacilli</taxon>
        <taxon>Bacillales</taxon>
        <taxon>Bacillaceae</taxon>
        <taxon>Metabacillus</taxon>
    </lineage>
</organism>
<feature type="domain" description="ABC transporter" evidence="3">
    <location>
        <begin position="4"/>
        <end position="214"/>
    </location>
</feature>
<dbReference type="PROSITE" id="PS00211">
    <property type="entry name" value="ABC_TRANSPORTER_1"/>
    <property type="match status" value="1"/>
</dbReference>
<keyword evidence="2" id="KW-0067">ATP-binding</keyword>
<dbReference type="GO" id="GO:0005524">
    <property type="term" value="F:ATP binding"/>
    <property type="evidence" value="ECO:0007669"/>
    <property type="project" value="UniProtKB-KW"/>
</dbReference>
<proteinExistence type="predicted"/>
<dbReference type="EMBL" id="JACXAI010000017">
    <property type="protein sequence ID" value="MBD1381361.1"/>
    <property type="molecule type" value="Genomic_DNA"/>
</dbReference>
<dbReference type="RefSeq" id="WP_191158955.1">
    <property type="nucleotide sequence ID" value="NZ_JACXAI010000017.1"/>
</dbReference>
<dbReference type="PROSITE" id="PS50893">
    <property type="entry name" value="ABC_TRANSPORTER_2"/>
    <property type="match status" value="2"/>
</dbReference>
<dbReference type="Proteomes" id="UP000626844">
    <property type="component" value="Unassembled WGS sequence"/>
</dbReference>
<evidence type="ECO:0000313" key="4">
    <source>
        <dbReference type="EMBL" id="MBD1381361.1"/>
    </source>
</evidence>
<dbReference type="AlphaFoldDB" id="A0A926RXV5"/>
<dbReference type="InterPro" id="IPR017871">
    <property type="entry name" value="ABC_transporter-like_CS"/>
</dbReference>
<dbReference type="SUPFAM" id="SSF52540">
    <property type="entry name" value="P-loop containing nucleoside triphosphate hydrolases"/>
    <property type="match status" value="2"/>
</dbReference>
<dbReference type="InterPro" id="IPR003593">
    <property type="entry name" value="AAA+_ATPase"/>
</dbReference>
<dbReference type="NCBIfam" id="NF000355">
    <property type="entry name" value="ribo_prot_ABC_F"/>
    <property type="match status" value="1"/>
</dbReference>
<dbReference type="FunFam" id="3.40.50.300:FF:000011">
    <property type="entry name" value="Putative ABC transporter ATP-binding component"/>
    <property type="match status" value="1"/>
</dbReference>
<dbReference type="InterPro" id="IPR032781">
    <property type="entry name" value="ABC_tran_Xtn"/>
</dbReference>
<dbReference type="GO" id="GO:0016887">
    <property type="term" value="F:ATP hydrolysis activity"/>
    <property type="evidence" value="ECO:0007669"/>
    <property type="project" value="InterPro"/>
</dbReference>
<dbReference type="Gene3D" id="3.40.50.300">
    <property type="entry name" value="P-loop containing nucleotide triphosphate hydrolases"/>
    <property type="match status" value="2"/>
</dbReference>
<name>A0A926RXV5_9BACI</name>
<dbReference type="InterPro" id="IPR003439">
    <property type="entry name" value="ABC_transporter-like_ATP-bd"/>
</dbReference>
<keyword evidence="5" id="KW-1185">Reference proteome</keyword>
<evidence type="ECO:0000259" key="3">
    <source>
        <dbReference type="PROSITE" id="PS50893"/>
    </source>
</evidence>
<reference evidence="4" key="1">
    <citation type="submission" date="2020-09" db="EMBL/GenBank/DDBJ databases">
        <title>A novel bacterium of genus Bacillus, isolated from South China Sea.</title>
        <authorList>
            <person name="Huang H."/>
            <person name="Mo K."/>
            <person name="Hu Y."/>
        </authorList>
    </citation>
    <scope>NUCLEOTIDE SEQUENCE</scope>
    <source>
        <strain evidence="4">IB182487</strain>
    </source>
</reference>
<gene>
    <name evidence="4" type="primary">abc-f</name>
    <name evidence="4" type="ORF">IC621_14060</name>
</gene>
<feature type="domain" description="ABC transporter" evidence="3">
    <location>
        <begin position="311"/>
        <end position="523"/>
    </location>
</feature>
<dbReference type="PANTHER" id="PTHR42855">
    <property type="entry name" value="ABC TRANSPORTER ATP-BINDING SUBUNIT"/>
    <property type="match status" value="1"/>
</dbReference>
<dbReference type="SMART" id="SM00382">
    <property type="entry name" value="AAA"/>
    <property type="match status" value="2"/>
</dbReference>
<dbReference type="PANTHER" id="PTHR42855:SF2">
    <property type="entry name" value="DRUG RESISTANCE ABC TRANSPORTER,ATP-BINDING PROTEIN"/>
    <property type="match status" value="1"/>
</dbReference>
<evidence type="ECO:0000313" key="5">
    <source>
        <dbReference type="Proteomes" id="UP000626844"/>
    </source>
</evidence>